<evidence type="ECO:0000313" key="9">
    <source>
        <dbReference type="Proteomes" id="UP000011083"/>
    </source>
</evidence>
<dbReference type="SUPFAM" id="SSF56112">
    <property type="entry name" value="Protein kinase-like (PK-like)"/>
    <property type="match status" value="1"/>
</dbReference>
<feature type="domain" description="PI3K/PI4K catalytic" evidence="7">
    <location>
        <begin position="582"/>
        <end position="849"/>
    </location>
</feature>
<evidence type="ECO:0000256" key="4">
    <source>
        <dbReference type="ARBA" id="ARBA00022777"/>
    </source>
</evidence>
<dbReference type="InterPro" id="IPR018936">
    <property type="entry name" value="PI3/4_kinase_CS"/>
</dbReference>
<feature type="coiled-coil region" evidence="5">
    <location>
        <begin position="449"/>
        <end position="476"/>
    </location>
</feature>
<protein>
    <recommendedName>
        <fullName evidence="2">1-phosphatidylinositol 4-kinase</fullName>
        <ecNumber evidence="2">2.7.1.67</ecNumber>
    </recommendedName>
</protein>
<keyword evidence="5" id="KW-0175">Coiled coil</keyword>
<dbReference type="PANTHER" id="PTHR10048">
    <property type="entry name" value="PHOSPHATIDYLINOSITOL KINASE"/>
    <property type="match status" value="1"/>
</dbReference>
<dbReference type="PANTHER" id="PTHR10048:SF22">
    <property type="entry name" value="PHOSPHATIDYLINOSITOL 4-KINASE BETA"/>
    <property type="match status" value="1"/>
</dbReference>
<dbReference type="InterPro" id="IPR057754">
    <property type="entry name" value="PI4-kinase_beta/PIK1_cat"/>
</dbReference>
<keyword evidence="9" id="KW-1185">Reference proteome</keyword>
<gene>
    <name evidence="8" type="ORF">ACA1_326150</name>
</gene>
<organism evidence="8 9">
    <name type="scientific">Acanthamoeba castellanii (strain ATCC 30010 / Neff)</name>
    <dbReference type="NCBI Taxonomy" id="1257118"/>
    <lineage>
        <taxon>Eukaryota</taxon>
        <taxon>Amoebozoa</taxon>
        <taxon>Discosea</taxon>
        <taxon>Longamoebia</taxon>
        <taxon>Centramoebida</taxon>
        <taxon>Acanthamoebidae</taxon>
        <taxon>Acanthamoeba</taxon>
    </lineage>
</organism>
<evidence type="ECO:0000256" key="3">
    <source>
        <dbReference type="ARBA" id="ARBA00022679"/>
    </source>
</evidence>
<evidence type="ECO:0000256" key="6">
    <source>
        <dbReference type="SAM" id="MobiDB-lite"/>
    </source>
</evidence>
<dbReference type="InterPro" id="IPR049160">
    <property type="entry name" value="PI4KB-PIK1_PIK"/>
</dbReference>
<dbReference type="PROSITE" id="PS50290">
    <property type="entry name" value="PI3_4_KINASE_3"/>
    <property type="match status" value="1"/>
</dbReference>
<dbReference type="Proteomes" id="UP000011083">
    <property type="component" value="Unassembled WGS sequence"/>
</dbReference>
<evidence type="ECO:0000259" key="7">
    <source>
        <dbReference type="PROSITE" id="PS50290"/>
    </source>
</evidence>
<dbReference type="OrthoDB" id="19673at2759"/>
<dbReference type="PROSITE" id="PS00915">
    <property type="entry name" value="PI3_4_KINASE_1"/>
    <property type="match status" value="1"/>
</dbReference>
<dbReference type="Gene3D" id="3.30.1010.10">
    <property type="entry name" value="Phosphatidylinositol 3-kinase Catalytic Subunit, Chain A, domain 4"/>
    <property type="match status" value="1"/>
</dbReference>
<dbReference type="GeneID" id="14925538"/>
<feature type="region of interest" description="Disordered" evidence="6">
    <location>
        <begin position="300"/>
        <end position="364"/>
    </location>
</feature>
<keyword evidence="3" id="KW-0808">Transferase</keyword>
<comment type="catalytic activity">
    <reaction evidence="1">
        <text>a 1,2-diacyl-sn-glycero-3-phospho-(1D-myo-inositol) + ATP = a 1,2-diacyl-sn-glycero-3-phospho-(1D-myo-inositol 4-phosphate) + ADP + H(+)</text>
        <dbReference type="Rhea" id="RHEA:19877"/>
        <dbReference type="ChEBI" id="CHEBI:15378"/>
        <dbReference type="ChEBI" id="CHEBI:30616"/>
        <dbReference type="ChEBI" id="CHEBI:57880"/>
        <dbReference type="ChEBI" id="CHEBI:58178"/>
        <dbReference type="ChEBI" id="CHEBI:456216"/>
        <dbReference type="EC" id="2.7.1.67"/>
    </reaction>
</comment>
<dbReference type="RefSeq" id="XP_004367794.1">
    <property type="nucleotide sequence ID" value="XM_004367737.1"/>
</dbReference>
<dbReference type="GO" id="GO:0005737">
    <property type="term" value="C:cytoplasm"/>
    <property type="evidence" value="ECO:0007669"/>
    <property type="project" value="TreeGrafter"/>
</dbReference>
<dbReference type="GO" id="GO:0048015">
    <property type="term" value="P:phosphatidylinositol-mediated signaling"/>
    <property type="evidence" value="ECO:0007669"/>
    <property type="project" value="TreeGrafter"/>
</dbReference>
<dbReference type="GO" id="GO:0046854">
    <property type="term" value="P:phosphatidylinositol phosphate biosynthetic process"/>
    <property type="evidence" value="ECO:0007669"/>
    <property type="project" value="InterPro"/>
</dbReference>
<feature type="region of interest" description="Disordered" evidence="6">
    <location>
        <begin position="263"/>
        <end position="283"/>
    </location>
</feature>
<keyword evidence="4 8" id="KW-0418">Kinase</keyword>
<evidence type="ECO:0000256" key="5">
    <source>
        <dbReference type="SAM" id="Coils"/>
    </source>
</evidence>
<dbReference type="Pfam" id="PF00454">
    <property type="entry name" value="PI3_PI4_kinase"/>
    <property type="match status" value="1"/>
</dbReference>
<proteinExistence type="predicted"/>
<dbReference type="VEuPathDB" id="AmoebaDB:ACA1_326150"/>
<feature type="compositionally biased region" description="Low complexity" evidence="6">
    <location>
        <begin position="514"/>
        <end position="536"/>
    </location>
</feature>
<dbReference type="STRING" id="1257118.L8HJE7"/>
<dbReference type="GO" id="GO:0004430">
    <property type="term" value="F:1-phosphatidylinositol 4-kinase activity"/>
    <property type="evidence" value="ECO:0007669"/>
    <property type="project" value="UniProtKB-EC"/>
</dbReference>
<feature type="region of interest" description="Disordered" evidence="6">
    <location>
        <begin position="512"/>
        <end position="545"/>
    </location>
</feature>
<dbReference type="EC" id="2.7.1.67" evidence="2"/>
<evidence type="ECO:0000256" key="1">
    <source>
        <dbReference type="ARBA" id="ARBA00001686"/>
    </source>
</evidence>
<evidence type="ECO:0000256" key="2">
    <source>
        <dbReference type="ARBA" id="ARBA00012169"/>
    </source>
</evidence>
<dbReference type="FunFam" id="1.10.1070.11:FF:000016">
    <property type="entry name" value="PIK1p Phosphatidylinositol 4-kinase"/>
    <property type="match status" value="1"/>
</dbReference>
<dbReference type="GO" id="GO:0016020">
    <property type="term" value="C:membrane"/>
    <property type="evidence" value="ECO:0007669"/>
    <property type="project" value="TreeGrafter"/>
</dbReference>
<feature type="compositionally biased region" description="Low complexity" evidence="6">
    <location>
        <begin position="328"/>
        <end position="352"/>
    </location>
</feature>
<dbReference type="AlphaFoldDB" id="L8HJE7"/>
<dbReference type="Gene3D" id="1.10.1070.11">
    <property type="entry name" value="Phosphatidylinositol 3-/4-kinase, catalytic domain"/>
    <property type="match status" value="1"/>
</dbReference>
<feature type="compositionally biased region" description="Low complexity" evidence="6">
    <location>
        <begin position="405"/>
        <end position="435"/>
    </location>
</feature>
<dbReference type="CDD" id="cd05168">
    <property type="entry name" value="PI4Kc_III_beta"/>
    <property type="match status" value="1"/>
</dbReference>
<reference evidence="8 9" key="1">
    <citation type="journal article" date="2013" name="Genome Biol.">
        <title>Genome of Acanthamoeba castellanii highlights extensive lateral gene transfer and early evolution of tyrosine kinase signaling.</title>
        <authorList>
            <person name="Clarke M."/>
            <person name="Lohan A.J."/>
            <person name="Liu B."/>
            <person name="Lagkouvardos I."/>
            <person name="Roy S."/>
            <person name="Zafar N."/>
            <person name="Bertelli C."/>
            <person name="Schilde C."/>
            <person name="Kianianmomeni A."/>
            <person name="Burglin T.R."/>
            <person name="Frech C."/>
            <person name="Turcotte B."/>
            <person name="Kopec K.O."/>
            <person name="Synnott J.M."/>
            <person name="Choo C."/>
            <person name="Paponov I."/>
            <person name="Finkler A."/>
            <person name="Soon Heng Tan C."/>
            <person name="Hutchins A.P."/>
            <person name="Weinmeier T."/>
            <person name="Rattei T."/>
            <person name="Chu J.S."/>
            <person name="Gimenez G."/>
            <person name="Irimia M."/>
            <person name="Rigden D.J."/>
            <person name="Fitzpatrick D.A."/>
            <person name="Lorenzo-Morales J."/>
            <person name="Bateman A."/>
            <person name="Chiu C.H."/>
            <person name="Tang P."/>
            <person name="Hegemann P."/>
            <person name="Fromm H."/>
            <person name="Raoult D."/>
            <person name="Greub G."/>
            <person name="Miranda-Saavedra D."/>
            <person name="Chen N."/>
            <person name="Nash P."/>
            <person name="Ginger M.L."/>
            <person name="Horn M."/>
            <person name="Schaap P."/>
            <person name="Caler L."/>
            <person name="Loftus B."/>
        </authorList>
    </citation>
    <scope>NUCLEOTIDE SEQUENCE [LARGE SCALE GENOMIC DNA]</scope>
    <source>
        <strain evidence="8 9">Neff</strain>
    </source>
</reference>
<feature type="coiled-coil region" evidence="5">
    <location>
        <begin position="13"/>
        <end position="43"/>
    </location>
</feature>
<name>L8HJE7_ACACF</name>
<sequence length="865" mass="96217">MLSSVFGIANGAASSESSEEALLKKQAEEMEEEENALRCLRSLSGSMEVNYVVHEMFKYNGTTILEFLCAELRRFKLNDIEFYLPQFCNLLLTRQQYPQAIEEWLIGLCRNSLHLALRTYFIIRAAVEDSIPETLKRSRLLERKLMELVLGPNSDEATISFWLDEITLVKTLTRLSSMLNSVPLEQKNTALRAMLGQLNGGLSVGLYLPITRADDPYSCLLSVVAEDAFCLPTRTRTPFMMFVEVAELGGTFGTLEASLAQYRKDKQTEASEPEDESQPQIYTFKGVPIHNATELMSKCAHPDHAQDQPHPPPQQQPCDGDHPPPGGAQPADSASAPEAQAPPEAGSGASPAVGEKSNARRAREPQVFDYEQLLAAMEEQKREWAQYLKEEQRIPGADPLPSPQSSSSSTSSSMCTSASSLSSSSSLSTSSMSAAEGGTSTKGGILALSEKLKTIVKKVENDKEALISQLAALQETEKADALVDSPLGDDYFITSVEEFYCDVLEKGQLKMSKPTTTAPGGPTPYYSARARSPSPRLSFGDDDAAADGDTDEWVVVPDGEKEMRRTRYELMRMVGAAAAYKELWTDRKKRIQQQSPFGGLPGWNLQAVIVKSEDDLRQEQMAMQLIKAFSEIFSAKRLPLWLRPYEIVAASSSTGFIEVVPDAVSIDAIKRRNPDCPTLTAYFLRTYGERHTPTFKAALRNFVESLAGYSLVCYFLQIKDRHNGNILLDIYGHIVHIDYGFLLGTGPGTWVFEKAPFKLTAEYVELMGGETSDTFRYFSMLLISGFLEVRNHYHRIINIVEMMLPGYKIGCLNETTVPMLRDRFKVTLSPDECQAFAQSLINEAMGSWRTKHYDNFQLWTNGILP</sequence>
<dbReference type="KEGG" id="acan:ACA1_326150"/>
<feature type="region of interest" description="Disordered" evidence="6">
    <location>
        <begin position="394"/>
        <end position="441"/>
    </location>
</feature>
<dbReference type="InterPro" id="IPR000403">
    <property type="entry name" value="PI3/4_kinase_cat_dom"/>
</dbReference>
<evidence type="ECO:0000313" key="8">
    <source>
        <dbReference type="EMBL" id="ELR24521.1"/>
    </source>
</evidence>
<accession>L8HJE7</accession>
<dbReference type="InterPro" id="IPR015433">
    <property type="entry name" value="PI3/4_kinase"/>
</dbReference>
<dbReference type="InterPro" id="IPR036940">
    <property type="entry name" value="PI3/4_kinase_cat_sf"/>
</dbReference>
<dbReference type="InterPro" id="IPR011009">
    <property type="entry name" value="Kinase-like_dom_sf"/>
</dbReference>
<dbReference type="SMART" id="SM00146">
    <property type="entry name" value="PI3Kc"/>
    <property type="match status" value="1"/>
</dbReference>
<dbReference type="EMBL" id="KB007813">
    <property type="protein sequence ID" value="ELR24521.1"/>
    <property type="molecule type" value="Genomic_DNA"/>
</dbReference>
<dbReference type="Pfam" id="PF21245">
    <property type="entry name" value="PI4KB-PIK1_PIK"/>
    <property type="match status" value="1"/>
</dbReference>